<evidence type="ECO:0000313" key="5">
    <source>
        <dbReference type="Proteomes" id="UP000267251"/>
    </source>
</evidence>
<sequence>MSSHTAPQQKPILYAYFRSSCSWRVRIALAVKGIEYELRPVQIVQGEQRKDEYLALNPGGKVPTLVIPPESGSNHPPVAIHQSTAILEYLEEAYPDHTPMLPKTPVDRARVRAIMGLVAEDIQPLQNLSILQHFHDRPEDKAQWIEQYVGKGLEAVETILKNTAGTYAFGDTVSMADALIIPQCHSARRFNLDMNRFPTILRVEAAASALPSFQAASYQAQPDCPEELR</sequence>
<dbReference type="InterPro" id="IPR034333">
    <property type="entry name" value="GST_Zeta_N"/>
</dbReference>
<dbReference type="InterPro" id="IPR040079">
    <property type="entry name" value="Glutathione_S-Trfase"/>
</dbReference>
<dbReference type="FunFam" id="1.20.1050.10:FF:000010">
    <property type="entry name" value="Maleylacetoacetate isomerase isoform 1"/>
    <property type="match status" value="1"/>
</dbReference>
<dbReference type="Gene3D" id="3.40.30.10">
    <property type="entry name" value="Glutaredoxin"/>
    <property type="match status" value="1"/>
</dbReference>
<dbReference type="InterPro" id="IPR036249">
    <property type="entry name" value="Thioredoxin-like_sf"/>
</dbReference>
<dbReference type="GO" id="GO:0005739">
    <property type="term" value="C:mitochondrion"/>
    <property type="evidence" value="ECO:0007669"/>
    <property type="project" value="TreeGrafter"/>
</dbReference>
<dbReference type="InterPro" id="IPR005955">
    <property type="entry name" value="GST_Zeta"/>
</dbReference>
<dbReference type="PROSITE" id="PS50404">
    <property type="entry name" value="GST_NTER"/>
    <property type="match status" value="1"/>
</dbReference>
<dbReference type="PANTHER" id="PTHR42673">
    <property type="entry name" value="MALEYLACETOACETATE ISOMERASE"/>
    <property type="match status" value="1"/>
</dbReference>
<comment type="similarity">
    <text evidence="1">Belongs to the GST superfamily. Zeta family.</text>
</comment>
<organism evidence="4 5">
    <name type="scientific">Piptocephalis cylindrospora</name>
    <dbReference type="NCBI Taxonomy" id="1907219"/>
    <lineage>
        <taxon>Eukaryota</taxon>
        <taxon>Fungi</taxon>
        <taxon>Fungi incertae sedis</taxon>
        <taxon>Zoopagomycota</taxon>
        <taxon>Zoopagomycotina</taxon>
        <taxon>Zoopagomycetes</taxon>
        <taxon>Zoopagales</taxon>
        <taxon>Piptocephalidaceae</taxon>
        <taxon>Piptocephalis</taxon>
    </lineage>
</organism>
<dbReference type="GO" id="GO:0004364">
    <property type="term" value="F:glutathione transferase activity"/>
    <property type="evidence" value="ECO:0007669"/>
    <property type="project" value="TreeGrafter"/>
</dbReference>
<dbReference type="PROSITE" id="PS50405">
    <property type="entry name" value="GST_CTER"/>
    <property type="match status" value="1"/>
</dbReference>
<proteinExistence type="inferred from homology"/>
<dbReference type="GO" id="GO:0006559">
    <property type="term" value="P:L-phenylalanine catabolic process"/>
    <property type="evidence" value="ECO:0007669"/>
    <property type="project" value="TreeGrafter"/>
</dbReference>
<accession>A0A4P9Y3P5</accession>
<dbReference type="InterPro" id="IPR010987">
    <property type="entry name" value="Glutathione-S-Trfase_C-like"/>
</dbReference>
<dbReference type="Pfam" id="PF13409">
    <property type="entry name" value="GST_N_2"/>
    <property type="match status" value="1"/>
</dbReference>
<gene>
    <name evidence="4" type="ORF">BJ684DRAFT_9863</name>
</gene>
<evidence type="ECO:0000259" key="3">
    <source>
        <dbReference type="PROSITE" id="PS50405"/>
    </source>
</evidence>
<dbReference type="InterPro" id="IPR004046">
    <property type="entry name" value="GST_C"/>
</dbReference>
<reference evidence="5" key="1">
    <citation type="journal article" date="2018" name="Nat. Microbiol.">
        <title>Leveraging single-cell genomics to expand the fungal tree of life.</title>
        <authorList>
            <person name="Ahrendt S.R."/>
            <person name="Quandt C.A."/>
            <person name="Ciobanu D."/>
            <person name="Clum A."/>
            <person name="Salamov A."/>
            <person name="Andreopoulos B."/>
            <person name="Cheng J.F."/>
            <person name="Woyke T."/>
            <person name="Pelin A."/>
            <person name="Henrissat B."/>
            <person name="Reynolds N.K."/>
            <person name="Benny G.L."/>
            <person name="Smith M.E."/>
            <person name="James T.Y."/>
            <person name="Grigoriev I.V."/>
        </authorList>
    </citation>
    <scope>NUCLEOTIDE SEQUENCE [LARGE SCALE GENOMIC DNA]</scope>
</reference>
<dbReference type="SUPFAM" id="SSF52833">
    <property type="entry name" value="Thioredoxin-like"/>
    <property type="match status" value="1"/>
</dbReference>
<evidence type="ECO:0000256" key="1">
    <source>
        <dbReference type="ARBA" id="ARBA00010007"/>
    </source>
</evidence>
<dbReference type="InterPro" id="IPR036282">
    <property type="entry name" value="Glutathione-S-Trfase_C_sf"/>
</dbReference>
<dbReference type="SFLD" id="SFLDG00358">
    <property type="entry name" value="Main_(cytGST)"/>
    <property type="match status" value="1"/>
</dbReference>
<dbReference type="AlphaFoldDB" id="A0A4P9Y3P5"/>
<dbReference type="PANTHER" id="PTHR42673:SF4">
    <property type="entry name" value="MALEYLACETOACETATE ISOMERASE"/>
    <property type="match status" value="1"/>
</dbReference>
<dbReference type="Gene3D" id="1.20.1050.10">
    <property type="match status" value="1"/>
</dbReference>
<dbReference type="NCBIfam" id="TIGR01262">
    <property type="entry name" value="maiA"/>
    <property type="match status" value="1"/>
</dbReference>
<dbReference type="GO" id="GO:0016034">
    <property type="term" value="F:maleylacetoacetate isomerase activity"/>
    <property type="evidence" value="ECO:0007669"/>
    <property type="project" value="TreeGrafter"/>
</dbReference>
<dbReference type="SFLD" id="SFLDS00019">
    <property type="entry name" value="Glutathione_Transferase_(cytos"/>
    <property type="match status" value="1"/>
</dbReference>
<dbReference type="GO" id="GO:0006749">
    <property type="term" value="P:glutathione metabolic process"/>
    <property type="evidence" value="ECO:0007669"/>
    <property type="project" value="TreeGrafter"/>
</dbReference>
<dbReference type="InterPro" id="IPR034330">
    <property type="entry name" value="GST_Zeta_C"/>
</dbReference>
<feature type="domain" description="GST N-terminal" evidence="2">
    <location>
        <begin position="9"/>
        <end position="98"/>
    </location>
</feature>
<dbReference type="CDD" id="cd03191">
    <property type="entry name" value="GST_C_Zeta"/>
    <property type="match status" value="1"/>
</dbReference>
<dbReference type="Proteomes" id="UP000267251">
    <property type="component" value="Unassembled WGS sequence"/>
</dbReference>
<dbReference type="CDD" id="cd03042">
    <property type="entry name" value="GST_N_Zeta"/>
    <property type="match status" value="1"/>
</dbReference>
<protein>
    <submittedName>
        <fullName evidence="4">Glutathione S-transferase</fullName>
    </submittedName>
</protein>
<keyword evidence="4" id="KW-0808">Transferase</keyword>
<dbReference type="EMBL" id="KZ987988">
    <property type="protein sequence ID" value="RKP13578.1"/>
    <property type="molecule type" value="Genomic_DNA"/>
</dbReference>
<dbReference type="SUPFAM" id="SSF47616">
    <property type="entry name" value="GST C-terminal domain-like"/>
    <property type="match status" value="1"/>
</dbReference>
<dbReference type="InterPro" id="IPR004045">
    <property type="entry name" value="Glutathione_S-Trfase_N"/>
</dbReference>
<feature type="domain" description="GST C-terminal" evidence="3">
    <location>
        <begin position="104"/>
        <end position="226"/>
    </location>
</feature>
<evidence type="ECO:0000313" key="4">
    <source>
        <dbReference type="EMBL" id="RKP13578.1"/>
    </source>
</evidence>
<evidence type="ECO:0000259" key="2">
    <source>
        <dbReference type="PROSITE" id="PS50404"/>
    </source>
</evidence>
<name>A0A4P9Y3P5_9FUNG</name>
<keyword evidence="5" id="KW-1185">Reference proteome</keyword>
<dbReference type="Pfam" id="PF14497">
    <property type="entry name" value="GST_C_3"/>
    <property type="match status" value="1"/>
</dbReference>
<dbReference type="OrthoDB" id="202840at2759"/>